<organism evidence="2 3">
    <name type="scientific">Actinoplanes sandaracinus</name>
    <dbReference type="NCBI Taxonomy" id="3045177"/>
    <lineage>
        <taxon>Bacteria</taxon>
        <taxon>Bacillati</taxon>
        <taxon>Actinomycetota</taxon>
        <taxon>Actinomycetes</taxon>
        <taxon>Micromonosporales</taxon>
        <taxon>Micromonosporaceae</taxon>
        <taxon>Actinoplanes</taxon>
    </lineage>
</organism>
<accession>A0ABT6WIX8</accession>
<gene>
    <name evidence="2" type="ORF">QLQ12_13540</name>
</gene>
<feature type="compositionally biased region" description="Basic and acidic residues" evidence="1">
    <location>
        <begin position="121"/>
        <end position="131"/>
    </location>
</feature>
<comment type="caution">
    <text evidence="2">The sequence shown here is derived from an EMBL/GenBank/DDBJ whole genome shotgun (WGS) entry which is preliminary data.</text>
</comment>
<keyword evidence="3" id="KW-1185">Reference proteome</keyword>
<dbReference type="EMBL" id="JASCTH010000008">
    <property type="protein sequence ID" value="MDI6099620.1"/>
    <property type="molecule type" value="Genomic_DNA"/>
</dbReference>
<evidence type="ECO:0000256" key="1">
    <source>
        <dbReference type="SAM" id="MobiDB-lite"/>
    </source>
</evidence>
<reference evidence="2 3" key="1">
    <citation type="submission" date="2023-05" db="EMBL/GenBank/DDBJ databases">
        <title>Actinoplanes sp. NEAU-A12 genome sequencing.</title>
        <authorList>
            <person name="Wang Z.-S."/>
        </authorList>
    </citation>
    <scope>NUCLEOTIDE SEQUENCE [LARGE SCALE GENOMIC DNA]</scope>
    <source>
        <strain evidence="2 3">NEAU-A12</strain>
    </source>
</reference>
<feature type="region of interest" description="Disordered" evidence="1">
    <location>
        <begin position="119"/>
        <end position="138"/>
    </location>
</feature>
<evidence type="ECO:0000313" key="3">
    <source>
        <dbReference type="Proteomes" id="UP001241758"/>
    </source>
</evidence>
<evidence type="ECO:0000313" key="2">
    <source>
        <dbReference type="EMBL" id="MDI6099620.1"/>
    </source>
</evidence>
<protein>
    <submittedName>
        <fullName evidence="2">Uncharacterized protein</fullName>
    </submittedName>
</protein>
<dbReference type="Proteomes" id="UP001241758">
    <property type="component" value="Unassembled WGS sequence"/>
</dbReference>
<proteinExistence type="predicted"/>
<dbReference type="RefSeq" id="WP_282759916.1">
    <property type="nucleotide sequence ID" value="NZ_JASCTH010000008.1"/>
</dbReference>
<name>A0ABT6WIX8_9ACTN</name>
<sequence length="138" mass="14996">MPEELSIEQKALVADCARLWEAGELKLKPLAAHYRSVVAHIAAAEARVDVLWRDHLLGGPYGEARAAWQYLADTTIAIPRESAENLEAAGDVLVMAAREYQETERINTDAINTAKQIAVRADTEARSERGEAPGGGSE</sequence>